<keyword evidence="2" id="KW-0238">DNA-binding</keyword>
<dbReference type="Pfam" id="PF13424">
    <property type="entry name" value="TPR_12"/>
    <property type="match status" value="1"/>
</dbReference>
<dbReference type="GO" id="GO:0043565">
    <property type="term" value="F:sequence-specific DNA binding"/>
    <property type="evidence" value="ECO:0007669"/>
    <property type="project" value="InterPro"/>
</dbReference>
<dbReference type="PROSITE" id="PS01124">
    <property type="entry name" value="HTH_ARAC_FAMILY_2"/>
    <property type="match status" value="1"/>
</dbReference>
<dbReference type="RefSeq" id="WP_258540593.1">
    <property type="nucleotide sequence ID" value="NZ_OU015584.1"/>
</dbReference>
<dbReference type="EMBL" id="OU015584">
    <property type="protein sequence ID" value="CAG5077343.1"/>
    <property type="molecule type" value="Genomic_DNA"/>
</dbReference>
<keyword evidence="1" id="KW-0805">Transcription regulation</keyword>
<dbReference type="Gene3D" id="1.25.40.10">
    <property type="entry name" value="Tetratricopeptide repeat domain"/>
    <property type="match status" value="2"/>
</dbReference>
<dbReference type="AlphaFoldDB" id="A0A916NPR4"/>
<evidence type="ECO:0000256" key="2">
    <source>
        <dbReference type="ARBA" id="ARBA00023125"/>
    </source>
</evidence>
<keyword evidence="4" id="KW-1133">Transmembrane helix</keyword>
<dbReference type="InterPro" id="IPR018062">
    <property type="entry name" value="HTH_AraC-typ_CS"/>
</dbReference>
<protein>
    <recommendedName>
        <fullName evidence="5">HTH araC/xylS-type domain-containing protein</fullName>
    </recommendedName>
</protein>
<evidence type="ECO:0000256" key="4">
    <source>
        <dbReference type="SAM" id="Phobius"/>
    </source>
</evidence>
<dbReference type="Pfam" id="PF12833">
    <property type="entry name" value="HTH_18"/>
    <property type="match status" value="1"/>
</dbReference>
<evidence type="ECO:0000313" key="7">
    <source>
        <dbReference type="Proteomes" id="UP000683507"/>
    </source>
</evidence>
<proteinExistence type="predicted"/>
<dbReference type="SMART" id="SM00028">
    <property type="entry name" value="TPR"/>
    <property type="match status" value="4"/>
</dbReference>
<dbReference type="PANTHER" id="PTHR43280:SF29">
    <property type="entry name" value="ARAC-FAMILY TRANSCRIPTIONAL REGULATOR"/>
    <property type="match status" value="1"/>
</dbReference>
<gene>
    <name evidence="6" type="ORF">CRYO30217_00356</name>
</gene>
<dbReference type="SUPFAM" id="SSF48452">
    <property type="entry name" value="TPR-like"/>
    <property type="match status" value="1"/>
</dbReference>
<dbReference type="InterPro" id="IPR019734">
    <property type="entry name" value="TPR_rpt"/>
</dbReference>
<keyword evidence="4" id="KW-0812">Transmembrane</keyword>
<sequence length="499" mass="56731">MKAIKIFIAVICTLQGILVLYGQNDKTVVDTYTFSKTYKTISAIDSIHLIHENYKNQLQSENDKLLENIAYCDAIDLKGEHLKALELMKDLQDEIASSSTPASIAAEYNSILGNISLRNENPELAVDQYYKSIDLINEGFSETHVQSLYMRLSKGLNALGEHEKAMNYLSKAMALETKGTNRNSLYLRLNIALTNSFLGNLDEAKAYFKKALTIIQLESDNFAEVRTLGNLADIYAQQDSFDLSESYYLEGMQLAQQTGMVLDLIRFHESLSKLYAQHQLFETAYSHRIQADSLSNKYNSSQVSENIIALELNHKIEKEKLENQIQSQKLATEKWHNLLLSIFSGVLVLTLIIILTLLFQLKKKNKILLKKTLKTKPREQRETTDQYTELVANLNQLLVDEKIIHDSKLSIELLARKLQTNRTYLSEAINSHYNVSFSKLINELRVESAKEMLINPDFDHLSIEGIANTVGFASISSFNSNFKKSTGLTPSYLRKNRTK</sequence>
<dbReference type="PROSITE" id="PS00041">
    <property type="entry name" value="HTH_ARAC_FAMILY_1"/>
    <property type="match status" value="1"/>
</dbReference>
<dbReference type="InterPro" id="IPR009057">
    <property type="entry name" value="Homeodomain-like_sf"/>
</dbReference>
<keyword evidence="4" id="KW-0472">Membrane</keyword>
<keyword evidence="7" id="KW-1185">Reference proteome</keyword>
<dbReference type="Proteomes" id="UP000683507">
    <property type="component" value="Chromosome"/>
</dbReference>
<name>A0A916NPR4_9FLAO</name>
<feature type="transmembrane region" description="Helical" evidence="4">
    <location>
        <begin position="338"/>
        <end position="361"/>
    </location>
</feature>
<dbReference type="KEGG" id="ptan:CRYO30217_00356"/>
<dbReference type="InterPro" id="IPR011990">
    <property type="entry name" value="TPR-like_helical_dom_sf"/>
</dbReference>
<dbReference type="InterPro" id="IPR018060">
    <property type="entry name" value="HTH_AraC"/>
</dbReference>
<reference evidence="6" key="1">
    <citation type="submission" date="2021-04" db="EMBL/GenBank/DDBJ databases">
        <authorList>
            <person name="Rodrigo-Torres L."/>
            <person name="Arahal R. D."/>
            <person name="Lucena T."/>
        </authorList>
    </citation>
    <scope>NUCLEOTIDE SEQUENCE</scope>
    <source>
        <strain evidence="6">AS29M-1</strain>
    </source>
</reference>
<feature type="domain" description="HTH araC/xylS-type" evidence="5">
    <location>
        <begin position="393"/>
        <end position="496"/>
    </location>
</feature>
<dbReference type="PANTHER" id="PTHR43280">
    <property type="entry name" value="ARAC-FAMILY TRANSCRIPTIONAL REGULATOR"/>
    <property type="match status" value="1"/>
</dbReference>
<dbReference type="Gene3D" id="1.10.10.60">
    <property type="entry name" value="Homeodomain-like"/>
    <property type="match status" value="2"/>
</dbReference>
<evidence type="ECO:0000256" key="1">
    <source>
        <dbReference type="ARBA" id="ARBA00023015"/>
    </source>
</evidence>
<dbReference type="SUPFAM" id="SSF46689">
    <property type="entry name" value="Homeodomain-like"/>
    <property type="match status" value="1"/>
</dbReference>
<evidence type="ECO:0000256" key="3">
    <source>
        <dbReference type="ARBA" id="ARBA00023163"/>
    </source>
</evidence>
<dbReference type="SMART" id="SM00342">
    <property type="entry name" value="HTH_ARAC"/>
    <property type="match status" value="1"/>
</dbReference>
<organism evidence="6 7">
    <name type="scientific">Parvicella tangerina</name>
    <dbReference type="NCBI Taxonomy" id="2829795"/>
    <lineage>
        <taxon>Bacteria</taxon>
        <taxon>Pseudomonadati</taxon>
        <taxon>Bacteroidota</taxon>
        <taxon>Flavobacteriia</taxon>
        <taxon>Flavobacteriales</taxon>
        <taxon>Parvicellaceae</taxon>
        <taxon>Parvicella</taxon>
    </lineage>
</organism>
<evidence type="ECO:0000259" key="5">
    <source>
        <dbReference type="PROSITE" id="PS01124"/>
    </source>
</evidence>
<evidence type="ECO:0000313" key="6">
    <source>
        <dbReference type="EMBL" id="CAG5077343.1"/>
    </source>
</evidence>
<keyword evidence="3" id="KW-0804">Transcription</keyword>
<accession>A0A916NPR4</accession>
<dbReference type="GO" id="GO:0003700">
    <property type="term" value="F:DNA-binding transcription factor activity"/>
    <property type="evidence" value="ECO:0007669"/>
    <property type="project" value="InterPro"/>
</dbReference>